<proteinExistence type="predicted"/>
<evidence type="ECO:0008006" key="3">
    <source>
        <dbReference type="Google" id="ProtNLM"/>
    </source>
</evidence>
<protein>
    <recommendedName>
        <fullName evidence="3">Phage protein</fullName>
    </recommendedName>
</protein>
<dbReference type="Proteomes" id="UP000254924">
    <property type="component" value="Unassembled WGS sequence"/>
</dbReference>
<evidence type="ECO:0000313" key="2">
    <source>
        <dbReference type="Proteomes" id="UP000254924"/>
    </source>
</evidence>
<gene>
    <name evidence="1" type="ORF">NCTC12224_00951</name>
</gene>
<evidence type="ECO:0000313" key="1">
    <source>
        <dbReference type="EMBL" id="SUN60565.1"/>
    </source>
</evidence>
<organism evidence="1 2">
    <name type="scientific">Streptococcus hyointestinalis</name>
    <dbReference type="NCBI Taxonomy" id="1337"/>
    <lineage>
        <taxon>Bacteria</taxon>
        <taxon>Bacillati</taxon>
        <taxon>Bacillota</taxon>
        <taxon>Bacilli</taxon>
        <taxon>Lactobacillales</taxon>
        <taxon>Streptococcaceae</taxon>
        <taxon>Streptococcus</taxon>
    </lineage>
</organism>
<name>A0A380K645_9STRE</name>
<reference evidence="1 2" key="1">
    <citation type="submission" date="2018-06" db="EMBL/GenBank/DDBJ databases">
        <authorList>
            <consortium name="Pathogen Informatics"/>
            <person name="Doyle S."/>
        </authorList>
    </citation>
    <scope>NUCLEOTIDE SEQUENCE [LARGE SCALE GENOMIC DNA]</scope>
    <source>
        <strain evidence="1 2">NCTC12224</strain>
    </source>
</reference>
<sequence>MIVEVVLLAGWTFLWLCLGFLLGERNAGKDKSDD</sequence>
<dbReference type="AlphaFoldDB" id="A0A380K645"/>
<accession>A0A380K645</accession>
<dbReference type="EMBL" id="UHFN01000007">
    <property type="protein sequence ID" value="SUN60565.1"/>
    <property type="molecule type" value="Genomic_DNA"/>
</dbReference>
<keyword evidence="2" id="KW-1185">Reference proteome</keyword>